<evidence type="ECO:0000313" key="4">
    <source>
        <dbReference type="Proteomes" id="UP001610444"/>
    </source>
</evidence>
<evidence type="ECO:0000256" key="1">
    <source>
        <dbReference type="SAM" id="MobiDB-lite"/>
    </source>
</evidence>
<dbReference type="GeneID" id="98162263"/>
<evidence type="ECO:0000256" key="2">
    <source>
        <dbReference type="SAM" id="SignalP"/>
    </source>
</evidence>
<name>A0ABR4JKQ4_9EURO</name>
<organism evidence="3 4">
    <name type="scientific">Aspergillus pseudodeflectus</name>
    <dbReference type="NCBI Taxonomy" id="176178"/>
    <lineage>
        <taxon>Eukaryota</taxon>
        <taxon>Fungi</taxon>
        <taxon>Dikarya</taxon>
        <taxon>Ascomycota</taxon>
        <taxon>Pezizomycotina</taxon>
        <taxon>Eurotiomycetes</taxon>
        <taxon>Eurotiomycetidae</taxon>
        <taxon>Eurotiales</taxon>
        <taxon>Aspergillaceae</taxon>
        <taxon>Aspergillus</taxon>
        <taxon>Aspergillus subgen. Nidulantes</taxon>
    </lineage>
</organism>
<feature type="chain" id="PRO_5045713770" evidence="2">
    <location>
        <begin position="24"/>
        <end position="475"/>
    </location>
</feature>
<gene>
    <name evidence="3" type="ORF">BJX68DRAFT_272005</name>
</gene>
<reference evidence="3 4" key="1">
    <citation type="submission" date="2024-07" db="EMBL/GenBank/DDBJ databases">
        <title>Section-level genome sequencing and comparative genomics of Aspergillus sections Usti and Cavernicolus.</title>
        <authorList>
            <consortium name="Lawrence Berkeley National Laboratory"/>
            <person name="Nybo J.L."/>
            <person name="Vesth T.C."/>
            <person name="Theobald S."/>
            <person name="Frisvad J.C."/>
            <person name="Larsen T.O."/>
            <person name="Kjaerboelling I."/>
            <person name="Rothschild-Mancinelli K."/>
            <person name="Lyhne E.K."/>
            <person name="Kogle M.E."/>
            <person name="Barry K."/>
            <person name="Clum A."/>
            <person name="Na H."/>
            <person name="Ledsgaard L."/>
            <person name="Lin J."/>
            <person name="Lipzen A."/>
            <person name="Kuo A."/>
            <person name="Riley R."/>
            <person name="Mondo S."/>
            <person name="LaButti K."/>
            <person name="Haridas S."/>
            <person name="Pangalinan J."/>
            <person name="Salamov A.A."/>
            <person name="Simmons B.A."/>
            <person name="Magnuson J.K."/>
            <person name="Chen J."/>
            <person name="Drula E."/>
            <person name="Henrissat B."/>
            <person name="Wiebenga A."/>
            <person name="Lubbers R.J."/>
            <person name="Gomes A.C."/>
            <person name="Macurrencykelacurrency M.R."/>
            <person name="Stajich J."/>
            <person name="Grigoriev I.V."/>
            <person name="Mortensen U.H."/>
            <person name="De vries R.P."/>
            <person name="Baker S.E."/>
            <person name="Andersen M.R."/>
        </authorList>
    </citation>
    <scope>NUCLEOTIDE SEQUENCE [LARGE SCALE GENOMIC DNA]</scope>
    <source>
        <strain evidence="3 4">CBS 756.74</strain>
    </source>
</reference>
<protein>
    <submittedName>
        <fullName evidence="3">Uncharacterized protein</fullName>
    </submittedName>
</protein>
<proteinExistence type="predicted"/>
<feature type="region of interest" description="Disordered" evidence="1">
    <location>
        <begin position="144"/>
        <end position="186"/>
    </location>
</feature>
<dbReference type="RefSeq" id="XP_070893644.1">
    <property type="nucleotide sequence ID" value="XM_071047099.1"/>
</dbReference>
<accession>A0ABR4JKQ4</accession>
<dbReference type="PANTHER" id="PTHR35605:SF1">
    <property type="entry name" value="ECP2 EFFECTOR PROTEIN DOMAIN-CONTAINING PROTEIN-RELATED"/>
    <property type="match status" value="1"/>
</dbReference>
<sequence>MHIHKMNLLLAAIWLAMMSVVGADDAIPTSVEGGLDNTETIDTTASFGIKFTGWGLLHPTNTAVHVSPPTATHGSTWNDPVDENGIPLPHFPFHPHAKNAEAEAETDVEVEVESVPSLCGDGWNDSEDGLYVPGIPFHPGHGHHPTPCPSDRARPSHTRTIRPRPSHTLTARGVTGGDGWNDSEDDNGLYVPGIPFHPGHGHHPTTTATVAPRDAATSVSTSLSTDTSLSTVTTHENIDLCGDGWNDSDDGLYVPGIPFQPGHGHHPTPCPSARSATTSTSLSTSTFLPTTFVTVASPTTHENIDLCGDGWNDSEDGLYVPGIPFHPGHGHHPTPCPSPVDKMGKRDEIEGTQETDKADETQDGEEIITPFTPQVTCYHGDLVDDGPINKAIRELRNREGTPTAGVKQCVRVWCEKGLCVKWCNDDSKLRTLKSYKSIGDDVFAVMNNCHPLEGRISGMAKHHDKWRTIVHKDDC</sequence>
<comment type="caution">
    <text evidence="3">The sequence shown here is derived from an EMBL/GenBank/DDBJ whole genome shotgun (WGS) entry which is preliminary data.</text>
</comment>
<dbReference type="EMBL" id="JBFXLR010000072">
    <property type="protein sequence ID" value="KAL2839682.1"/>
    <property type="molecule type" value="Genomic_DNA"/>
</dbReference>
<feature type="signal peptide" evidence="2">
    <location>
        <begin position="1"/>
        <end position="23"/>
    </location>
</feature>
<keyword evidence="4" id="KW-1185">Reference proteome</keyword>
<feature type="compositionally biased region" description="Basic residues" evidence="1">
    <location>
        <begin position="155"/>
        <end position="165"/>
    </location>
</feature>
<dbReference type="PANTHER" id="PTHR35605">
    <property type="entry name" value="ECP2 EFFECTOR PROTEIN DOMAIN-CONTAINING PROTEIN-RELATED"/>
    <property type="match status" value="1"/>
</dbReference>
<evidence type="ECO:0000313" key="3">
    <source>
        <dbReference type="EMBL" id="KAL2839682.1"/>
    </source>
</evidence>
<keyword evidence="2" id="KW-0732">Signal</keyword>
<dbReference type="Proteomes" id="UP001610444">
    <property type="component" value="Unassembled WGS sequence"/>
</dbReference>